<dbReference type="STRING" id="550983.A4R26_05830"/>
<dbReference type="EMBL" id="LWBP01000210">
    <property type="protein sequence ID" value="OQP53504.1"/>
    <property type="molecule type" value="Genomic_DNA"/>
</dbReference>
<evidence type="ECO:0000313" key="1">
    <source>
        <dbReference type="EMBL" id="OQP53504.1"/>
    </source>
</evidence>
<dbReference type="Gene3D" id="1.25.40.390">
    <property type="match status" value="1"/>
</dbReference>
<sequence length="510" mass="56203">MMKLINIMVVVLVIGLTTGCKKDFEEVNTNNNNPTAVTPDVLLSGIIKNMMDRQVNEAWSIGNIVVQHHAKIQFVNEDRYGWNERNDIWNTVYSNYRNIQNILILVENNEASPYYGVSLILKSWMFSLATDAYGDVPYSDAGKAKTGGIYQPAYDKQEDIYAGILADLKKANELLESADGSNFTGDLLYGGGVTALLKWRKLANSLRLRALMRISAKKNVAADMQAIVGNAAGNPVFENNNDNAVLKYLPAAPNQWPMYGSRVGSFDEFRVSKTFTDRLTQLSDPRIKIFGRPTQNSVAGGSPEIKGIPNGLSDVDALAYNGGVQGVSRVGYTFACLVCNDAGQAPPEPAAAQGLLMTYAELQFILAEAHQKGLITTGNAETYYNNGITANFNYWQSVVPAAYNLNVAMPANYLTQAPVVYSGTDAEKLEKIALQKWIALYFNGLEAWFDWRRTGSPTITPGPSNLNNNKVPIRYIYPLSEQSLNTANRAAAVQRQGNTDDLNTKMWLLQ</sequence>
<dbReference type="SUPFAM" id="SSF48452">
    <property type="entry name" value="TPR-like"/>
    <property type="match status" value="1"/>
</dbReference>
<gene>
    <name evidence="1" type="ORF">A4R26_05830</name>
</gene>
<reference evidence="2" key="1">
    <citation type="submission" date="2016-04" db="EMBL/GenBank/DDBJ databases">
        <authorList>
            <person name="Chen L."/>
            <person name="Zhuang W."/>
            <person name="Wang G."/>
        </authorList>
    </citation>
    <scope>NUCLEOTIDE SEQUENCE [LARGE SCALE GENOMIC DNA]</scope>
    <source>
        <strain evidence="2">208</strain>
    </source>
</reference>
<dbReference type="Proteomes" id="UP000192276">
    <property type="component" value="Unassembled WGS sequence"/>
</dbReference>
<protein>
    <recommendedName>
        <fullName evidence="3">SusD/RagB family nutrient-binding outer membrane lipoprotein</fullName>
    </recommendedName>
</protein>
<dbReference type="InterPro" id="IPR041662">
    <property type="entry name" value="SusD-like_2"/>
</dbReference>
<proteinExistence type="predicted"/>
<evidence type="ECO:0008006" key="3">
    <source>
        <dbReference type="Google" id="ProtNLM"/>
    </source>
</evidence>
<name>A0A1V9F575_9BACT</name>
<dbReference type="AlphaFoldDB" id="A0A1V9F575"/>
<dbReference type="Pfam" id="PF12771">
    <property type="entry name" value="SusD-like_2"/>
    <property type="match status" value="1"/>
</dbReference>
<organism evidence="1 2">
    <name type="scientific">Niastella populi</name>
    <dbReference type="NCBI Taxonomy" id="550983"/>
    <lineage>
        <taxon>Bacteria</taxon>
        <taxon>Pseudomonadati</taxon>
        <taxon>Bacteroidota</taxon>
        <taxon>Chitinophagia</taxon>
        <taxon>Chitinophagales</taxon>
        <taxon>Chitinophagaceae</taxon>
        <taxon>Niastella</taxon>
    </lineage>
</organism>
<dbReference type="PROSITE" id="PS51257">
    <property type="entry name" value="PROKAR_LIPOPROTEIN"/>
    <property type="match status" value="1"/>
</dbReference>
<keyword evidence="2" id="KW-1185">Reference proteome</keyword>
<accession>A0A1V9F575</accession>
<dbReference type="InterPro" id="IPR011990">
    <property type="entry name" value="TPR-like_helical_dom_sf"/>
</dbReference>
<comment type="caution">
    <text evidence="1">The sequence shown here is derived from an EMBL/GenBank/DDBJ whole genome shotgun (WGS) entry which is preliminary data.</text>
</comment>
<evidence type="ECO:0000313" key="2">
    <source>
        <dbReference type="Proteomes" id="UP000192276"/>
    </source>
</evidence>